<feature type="domain" description="Acyl-CoA thioesterase-like N-terminal HotDog" evidence="1">
    <location>
        <begin position="22"/>
        <end position="104"/>
    </location>
</feature>
<dbReference type="RefSeq" id="WP_139097363.1">
    <property type="nucleotide sequence ID" value="NZ_VDFW01000011.1"/>
</dbReference>
<reference evidence="3 4" key="1">
    <citation type="submission" date="2019-06" db="EMBL/GenBank/DDBJ databases">
        <title>Amycolatopsis alkalitolerans sp. nov., isolated from Gastrodia elata Blume.</title>
        <authorList>
            <person name="Narsing Rao M.P."/>
            <person name="Li W.J."/>
        </authorList>
    </citation>
    <scope>NUCLEOTIDE SEQUENCE [LARGE SCALE GENOMIC DNA]</scope>
    <source>
        <strain evidence="3 4">SYSUP0005</strain>
    </source>
</reference>
<dbReference type="EMBL" id="VDFW01000011">
    <property type="protein sequence ID" value="TNC25425.1"/>
    <property type="molecule type" value="Genomic_DNA"/>
</dbReference>
<accession>A0A5C4LZN3</accession>
<evidence type="ECO:0000313" key="4">
    <source>
        <dbReference type="Proteomes" id="UP000305546"/>
    </source>
</evidence>
<proteinExistence type="predicted"/>
<gene>
    <name evidence="3" type="ORF">FG385_15190</name>
</gene>
<dbReference type="Gene3D" id="2.40.160.210">
    <property type="entry name" value="Acyl-CoA thioesterase, double hotdog domain"/>
    <property type="match status" value="1"/>
</dbReference>
<dbReference type="InterPro" id="IPR049450">
    <property type="entry name" value="ACOT8-like_C"/>
</dbReference>
<evidence type="ECO:0000259" key="1">
    <source>
        <dbReference type="Pfam" id="PF13622"/>
    </source>
</evidence>
<dbReference type="Pfam" id="PF13622">
    <property type="entry name" value="4HBT_3"/>
    <property type="match status" value="1"/>
</dbReference>
<dbReference type="OrthoDB" id="1413770at2"/>
<dbReference type="InterPro" id="IPR049449">
    <property type="entry name" value="TesB_ACOT8-like_N"/>
</dbReference>
<evidence type="ECO:0000259" key="2">
    <source>
        <dbReference type="Pfam" id="PF20789"/>
    </source>
</evidence>
<dbReference type="SUPFAM" id="SSF54637">
    <property type="entry name" value="Thioesterase/thiol ester dehydrase-isomerase"/>
    <property type="match status" value="1"/>
</dbReference>
<dbReference type="AlphaFoldDB" id="A0A5C4LZN3"/>
<comment type="caution">
    <text evidence="3">The sequence shown here is derived from an EMBL/GenBank/DDBJ whole genome shotgun (WGS) entry which is preliminary data.</text>
</comment>
<feature type="domain" description="Acyl-CoA thioesterase-like C-terminal" evidence="2">
    <location>
        <begin position="124"/>
        <end position="262"/>
    </location>
</feature>
<dbReference type="Pfam" id="PF20789">
    <property type="entry name" value="4HBT_3C"/>
    <property type="match status" value="1"/>
</dbReference>
<name>A0A5C4LZN3_9PSEU</name>
<sequence length="265" mass="28323">MSESAFYLPLGENRFQPTVHTAGPWTPGAQHFGPPSSLLARALEELPAERESELARVTVEILGPAPLTELRVAARIDRPGRSVELLVAELSAGARTVARASAWRLIRTESPGVANLPSGGWPKPEDCPPSNWPESWLSDEGGRAGYLDAVEWRSVSGGLEVPGPAALWGRQRVALVDGEEATPMQRLFAVADSGNGASSFLDPRRWWFINSELTVHVQRPPQGEWIGLDAATTVGPGGVGTAASTLRDLEGPVGFGAQALMVRPR</sequence>
<dbReference type="Proteomes" id="UP000305546">
    <property type="component" value="Unassembled WGS sequence"/>
</dbReference>
<protein>
    <submittedName>
        <fullName evidence="3">Thioesterase family protein</fullName>
    </submittedName>
</protein>
<organism evidence="3 4">
    <name type="scientific">Amycolatopsis alkalitolerans</name>
    <dbReference type="NCBI Taxonomy" id="2547244"/>
    <lineage>
        <taxon>Bacteria</taxon>
        <taxon>Bacillati</taxon>
        <taxon>Actinomycetota</taxon>
        <taxon>Actinomycetes</taxon>
        <taxon>Pseudonocardiales</taxon>
        <taxon>Pseudonocardiaceae</taxon>
        <taxon>Amycolatopsis</taxon>
    </lineage>
</organism>
<dbReference type="InterPro" id="IPR042171">
    <property type="entry name" value="Acyl-CoA_hotdog"/>
</dbReference>
<evidence type="ECO:0000313" key="3">
    <source>
        <dbReference type="EMBL" id="TNC25425.1"/>
    </source>
</evidence>
<keyword evidence="4" id="KW-1185">Reference proteome</keyword>
<dbReference type="InterPro" id="IPR029069">
    <property type="entry name" value="HotDog_dom_sf"/>
</dbReference>